<feature type="transmembrane region" description="Helical" evidence="1">
    <location>
        <begin position="12"/>
        <end position="31"/>
    </location>
</feature>
<keyword evidence="1" id="KW-0472">Membrane</keyword>
<dbReference type="CDD" id="cd09846">
    <property type="entry name" value="DUF1312"/>
    <property type="match status" value="1"/>
</dbReference>
<protein>
    <submittedName>
        <fullName evidence="2">Uncharacterized protein</fullName>
    </submittedName>
</protein>
<evidence type="ECO:0000313" key="3">
    <source>
        <dbReference type="Proteomes" id="UP000005435"/>
    </source>
</evidence>
<dbReference type="Pfam" id="PF07009">
    <property type="entry name" value="NusG_II"/>
    <property type="match status" value="1"/>
</dbReference>
<dbReference type="EMBL" id="CP003065">
    <property type="protein sequence ID" value="AEV69145.1"/>
    <property type="molecule type" value="Genomic_DNA"/>
</dbReference>
<organism evidence="2 3">
    <name type="scientific">Acetivibrio clariflavus (strain DSM 19732 / NBRC 101661 / EBR45)</name>
    <name type="common">Clostridium clariflavum</name>
    <dbReference type="NCBI Taxonomy" id="720554"/>
    <lineage>
        <taxon>Bacteria</taxon>
        <taxon>Bacillati</taxon>
        <taxon>Bacillota</taxon>
        <taxon>Clostridia</taxon>
        <taxon>Eubacteriales</taxon>
        <taxon>Oscillospiraceae</taxon>
        <taxon>Acetivibrio</taxon>
    </lineage>
</organism>
<dbReference type="Gene3D" id="2.60.320.10">
    <property type="entry name" value="N-utilization substance G protein NusG, insert domain"/>
    <property type="match status" value="1"/>
</dbReference>
<keyword evidence="1" id="KW-1133">Transmembrane helix</keyword>
<dbReference type="AlphaFoldDB" id="G8M0R4"/>
<gene>
    <name evidence="2" type="ordered locus">Clocl_2576</name>
</gene>
<dbReference type="RefSeq" id="WP_014255710.1">
    <property type="nucleotide sequence ID" value="NC_016627.1"/>
</dbReference>
<sequence>MGMNMLKNGDIVLIGIIGVAIVISSAFVLQYKRGDSGTHKIAVIKVKDKVVKSIDLSSVTEPQRIEISGKYNQVVLVEKGRIRFVEAECPDKVCVNTGWLYDKGDMAVCIPNNTMIKIEGQSSKVDIVTH</sequence>
<evidence type="ECO:0000256" key="1">
    <source>
        <dbReference type="SAM" id="Phobius"/>
    </source>
</evidence>
<reference evidence="3" key="1">
    <citation type="submission" date="2011-12" db="EMBL/GenBank/DDBJ databases">
        <title>Complete sequence of Clostridium clariflavum DSM 19732.</title>
        <authorList>
            <consortium name="US DOE Joint Genome Institute"/>
            <person name="Lucas S."/>
            <person name="Han J."/>
            <person name="Lapidus A."/>
            <person name="Cheng J.-F."/>
            <person name="Goodwin L."/>
            <person name="Pitluck S."/>
            <person name="Peters L."/>
            <person name="Teshima H."/>
            <person name="Detter J.C."/>
            <person name="Han C."/>
            <person name="Tapia R."/>
            <person name="Land M."/>
            <person name="Hauser L."/>
            <person name="Kyrpides N."/>
            <person name="Ivanova N."/>
            <person name="Pagani I."/>
            <person name="Kitzmiller T."/>
            <person name="Lynd L."/>
            <person name="Izquierdo J."/>
            <person name="Woyke T."/>
        </authorList>
    </citation>
    <scope>NUCLEOTIDE SEQUENCE [LARGE SCALE GENOMIC DNA]</scope>
    <source>
        <strain evidence="3">DSM 19732 / NBRC 101661 / EBR45</strain>
    </source>
</reference>
<evidence type="ECO:0000313" key="2">
    <source>
        <dbReference type="EMBL" id="AEV69145.1"/>
    </source>
</evidence>
<dbReference type="InterPro" id="IPR038690">
    <property type="entry name" value="NusG_2_sf"/>
</dbReference>
<dbReference type="Proteomes" id="UP000005435">
    <property type="component" value="Chromosome"/>
</dbReference>
<dbReference type="HOGENOM" id="CLU_130936_1_2_9"/>
<accession>G8M0R4</accession>
<dbReference type="KEGG" id="ccl:Clocl_2576"/>
<reference evidence="2 3" key="2">
    <citation type="journal article" date="2012" name="Stand. Genomic Sci.">
        <title>Complete Genome Sequence of Clostridium clariflavum DSM 19732.</title>
        <authorList>
            <person name="Izquierdo J.A."/>
            <person name="Goodwin L."/>
            <person name="Davenport K.W."/>
            <person name="Teshima H."/>
            <person name="Bruce D."/>
            <person name="Detter C."/>
            <person name="Tapia R."/>
            <person name="Han S."/>
            <person name="Land M."/>
            <person name="Hauser L."/>
            <person name="Jeffries C.D."/>
            <person name="Han J."/>
            <person name="Pitluck S."/>
            <person name="Nolan M."/>
            <person name="Chen A."/>
            <person name="Huntemann M."/>
            <person name="Mavromatis K."/>
            <person name="Mikhailova N."/>
            <person name="Liolios K."/>
            <person name="Woyke T."/>
            <person name="Lynd L.R."/>
        </authorList>
    </citation>
    <scope>NUCLEOTIDE SEQUENCE [LARGE SCALE GENOMIC DNA]</scope>
    <source>
        <strain evidence="3">DSM 19732 / NBRC 101661 / EBR45</strain>
    </source>
</reference>
<keyword evidence="3" id="KW-1185">Reference proteome</keyword>
<name>G8M0R4_ACECE</name>
<dbReference type="eggNOG" id="COG5341">
    <property type="taxonomic scope" value="Bacteria"/>
</dbReference>
<keyword evidence="1" id="KW-0812">Transmembrane</keyword>
<dbReference type="STRING" id="720554.Clocl_2576"/>
<proteinExistence type="predicted"/>